<reference evidence="3 4" key="1">
    <citation type="submission" date="2018-06" db="EMBL/GenBank/DDBJ databases">
        <title>The draft genome sequence of Crocinitomix sp. SM1701.</title>
        <authorList>
            <person name="Zhang X."/>
        </authorList>
    </citation>
    <scope>NUCLEOTIDE SEQUENCE [LARGE SCALE GENOMIC DNA]</scope>
    <source>
        <strain evidence="3 4">SM1701</strain>
    </source>
</reference>
<dbReference type="RefSeq" id="WP_111061310.1">
    <property type="nucleotide sequence ID" value="NZ_JBHUCU010000007.1"/>
</dbReference>
<dbReference type="PANTHER" id="PTHR35580">
    <property type="entry name" value="CELL SURFACE GLYCOPROTEIN (S-LAYER PROTEIN)-LIKE PROTEIN"/>
    <property type="match status" value="1"/>
</dbReference>
<dbReference type="EMBL" id="QKSB01000001">
    <property type="protein sequence ID" value="PZE18410.1"/>
    <property type="molecule type" value="Genomic_DNA"/>
</dbReference>
<gene>
    <name evidence="3" type="ORF">DNU06_00820</name>
</gene>
<evidence type="ECO:0000259" key="2">
    <source>
        <dbReference type="Pfam" id="PF18962"/>
    </source>
</evidence>
<accession>A0A2W1N489</accession>
<dbReference type="Pfam" id="PF18962">
    <property type="entry name" value="Por_Secre_tail"/>
    <property type="match status" value="1"/>
</dbReference>
<organism evidence="3 4">
    <name type="scientific">Putridiphycobacter roseus</name>
    <dbReference type="NCBI Taxonomy" id="2219161"/>
    <lineage>
        <taxon>Bacteria</taxon>
        <taxon>Pseudomonadati</taxon>
        <taxon>Bacteroidota</taxon>
        <taxon>Flavobacteriia</taxon>
        <taxon>Flavobacteriales</taxon>
        <taxon>Crocinitomicaceae</taxon>
        <taxon>Putridiphycobacter</taxon>
    </lineage>
</organism>
<comment type="caution">
    <text evidence="3">The sequence shown here is derived from an EMBL/GenBank/DDBJ whole genome shotgun (WGS) entry which is preliminary data.</text>
</comment>
<feature type="domain" description="Secretion system C-terminal sorting" evidence="2">
    <location>
        <begin position="501"/>
        <end position="567"/>
    </location>
</feature>
<evidence type="ECO:0000313" key="4">
    <source>
        <dbReference type="Proteomes" id="UP000249248"/>
    </source>
</evidence>
<protein>
    <recommendedName>
        <fullName evidence="2">Secretion system C-terminal sorting domain-containing protein</fullName>
    </recommendedName>
</protein>
<sequence>MMNIFNNLSFGKTVLSIFTLCGLSNTTIAQTFEWANQIEGTGIEYGLSLSSLGADVYSTGYFEDTIDLDPSSGVHQLTNTGGRDVYIQKLDDNGNFVWGKKIGGTGDDIGRVINDYGTTIIISGTFSDTVDFDPGMGTEIRSSNGAADLFILALDNNGDFLWVKTFGGTEMESFGDQELDLAGAVVITGGFSESITLDVAGAPMTITSVNPSSDVFVAKMALSNGNISWIKTMGGTGADNGTTLVTKSDNNIVVAGRFHNIMEANPGTGTFSLNSAGNGNVFIIELNELGDFVHAFSFDNSDNMEIYDMDIDSDDNIYLTGPFKATTDFDLKSGITSITSNGGQDCYLVKLTSLKDLVWVKTFGAGGLEQSFGVQVGNDGDVYTIGRFKGTVDFDPGAGAYNITAFNNTQDMFFQKLDSLGEFQWAYSFGDLGTDIARGLEFDNEGNIFFTGGFGANADFDPTAGTTLLTATGAIDPFIIKFSTVANAGIKDLGENSAIKLYPNPVQNLLNIELPEEKIKQVAVYSISGQLVKPIFINNNTIDVSALKAGIYILTIKTETAVYTNRFVKQ</sequence>
<evidence type="ECO:0000256" key="1">
    <source>
        <dbReference type="ARBA" id="ARBA00022729"/>
    </source>
</evidence>
<dbReference type="NCBIfam" id="TIGR04183">
    <property type="entry name" value="Por_Secre_tail"/>
    <property type="match status" value="1"/>
</dbReference>
<keyword evidence="1" id="KW-0732">Signal</keyword>
<evidence type="ECO:0000313" key="3">
    <source>
        <dbReference type="EMBL" id="PZE18410.1"/>
    </source>
</evidence>
<dbReference type="InterPro" id="IPR052918">
    <property type="entry name" value="Motility_Chemotaxis_Reg"/>
</dbReference>
<name>A0A2W1N489_9FLAO</name>
<proteinExistence type="predicted"/>
<dbReference type="OrthoDB" id="9811934at2"/>
<dbReference type="PANTHER" id="PTHR35580:SF1">
    <property type="entry name" value="PHYTASE-LIKE DOMAIN-CONTAINING PROTEIN"/>
    <property type="match status" value="1"/>
</dbReference>
<keyword evidence="4" id="KW-1185">Reference proteome</keyword>
<dbReference type="InterPro" id="IPR026444">
    <property type="entry name" value="Secre_tail"/>
</dbReference>
<dbReference type="Proteomes" id="UP000249248">
    <property type="component" value="Unassembled WGS sequence"/>
</dbReference>
<dbReference type="AlphaFoldDB" id="A0A2W1N489"/>